<proteinExistence type="inferred from homology"/>
<name>A0A4S5BLH9_9BURK</name>
<keyword evidence="4" id="KW-0997">Cell inner membrane</keyword>
<feature type="transmembrane region" description="Helical" evidence="8">
    <location>
        <begin position="525"/>
        <end position="549"/>
    </location>
</feature>
<feature type="transmembrane region" description="Helical" evidence="8">
    <location>
        <begin position="242"/>
        <end position="262"/>
    </location>
</feature>
<evidence type="ECO:0000313" key="10">
    <source>
        <dbReference type="EMBL" id="THJ31863.1"/>
    </source>
</evidence>
<dbReference type="InterPro" id="IPR035906">
    <property type="entry name" value="MetI-like_sf"/>
</dbReference>
<feature type="transmembrane region" description="Helical" evidence="8">
    <location>
        <begin position="137"/>
        <end position="159"/>
    </location>
</feature>
<feature type="transmembrane region" description="Helical" evidence="8">
    <location>
        <begin position="188"/>
        <end position="209"/>
    </location>
</feature>
<feature type="transmembrane region" description="Helical" evidence="8">
    <location>
        <begin position="95"/>
        <end position="117"/>
    </location>
</feature>
<sequence length="557" mass="59074">MQPSRFLVPFCGAVLALLVAVPLVFIVLQAIFPDLAKGSLANPLAHVQATLGDPALLKLTGNTIALGLAVVCVSALIGVPLGVLRGLFDVPLARFWDLVLLVPFMVPPYIAAMGWILLLQPGGFLQQLTGVNMAGLLFSFTGVVLVMALNLFSAVYFAISRAVQGNGSRLAEVANIFGANHWQAFWRVVLPLALPALAASLLLVFAASIEEYGTPAVLASNAGFYVLVTGIEQRFSDWPIDLPGAAMLSVILMVLALSAWYAQRWITAGRDYATNTGKPNASTLRALGVWRWPVCVLFAAVTLLATLAPLFAVAATAFTGTLSGGLTFENLSLRHFSGLFEQGSQALSALGFSFSLAAGAALLTGIFGAVLAYTVLRTPGKAVAWLDGATMLPNAMPGIVVAVGMILAWNQPWLPVTPYNTWVILLMAYMCLLLPYPLRYAHAALRQIGSNLEASAFVHGVGFGRTLWHIVLPLVAPAVGAAMLLVFAIASRELVASLLLAPTGTQTVSLFIWRQFDQGSIGQGMAMSLITIGVTCLLLVLAHGLTVWAKKRLSERA</sequence>
<dbReference type="OrthoDB" id="9790211at2"/>
<feature type="transmembrane region" description="Helical" evidence="8">
    <location>
        <begin position="467"/>
        <end position="489"/>
    </location>
</feature>
<keyword evidence="5 8" id="KW-0812">Transmembrane</keyword>
<dbReference type="SUPFAM" id="SSF161098">
    <property type="entry name" value="MetI-like"/>
    <property type="match status" value="2"/>
</dbReference>
<gene>
    <name evidence="10" type="ORF">E8K88_13595</name>
</gene>
<dbReference type="Pfam" id="PF00528">
    <property type="entry name" value="BPD_transp_1"/>
    <property type="match status" value="2"/>
</dbReference>
<dbReference type="PANTHER" id="PTHR43357:SF3">
    <property type="entry name" value="FE(3+)-TRANSPORT SYSTEM PERMEASE PROTEIN FBPB 2"/>
    <property type="match status" value="1"/>
</dbReference>
<evidence type="ECO:0000256" key="8">
    <source>
        <dbReference type="RuleBase" id="RU363032"/>
    </source>
</evidence>
<feature type="domain" description="ABC transmembrane type-1" evidence="9">
    <location>
        <begin position="350"/>
        <end position="542"/>
    </location>
</feature>
<dbReference type="CDD" id="cd06261">
    <property type="entry name" value="TM_PBP2"/>
    <property type="match status" value="2"/>
</dbReference>
<evidence type="ECO:0000259" key="9">
    <source>
        <dbReference type="PROSITE" id="PS50928"/>
    </source>
</evidence>
<comment type="similarity">
    <text evidence="8">Belongs to the binding-protein-dependent transport system permease family.</text>
</comment>
<evidence type="ECO:0000256" key="3">
    <source>
        <dbReference type="ARBA" id="ARBA00022475"/>
    </source>
</evidence>
<dbReference type="Proteomes" id="UP000306236">
    <property type="component" value="Unassembled WGS sequence"/>
</dbReference>
<dbReference type="InterPro" id="IPR000515">
    <property type="entry name" value="MetI-like"/>
</dbReference>
<evidence type="ECO:0000256" key="6">
    <source>
        <dbReference type="ARBA" id="ARBA00022989"/>
    </source>
</evidence>
<feature type="transmembrane region" description="Helical" evidence="8">
    <location>
        <begin position="64"/>
        <end position="83"/>
    </location>
</feature>
<keyword evidence="11" id="KW-1185">Reference proteome</keyword>
<keyword evidence="3" id="KW-1003">Cell membrane</keyword>
<keyword evidence="2 8" id="KW-0813">Transport</keyword>
<accession>A0A4S5BLH9</accession>
<dbReference type="GO" id="GO:0005886">
    <property type="term" value="C:plasma membrane"/>
    <property type="evidence" value="ECO:0007669"/>
    <property type="project" value="UniProtKB-SubCell"/>
</dbReference>
<reference evidence="10 11" key="1">
    <citation type="submission" date="2019-04" db="EMBL/GenBank/DDBJ databases">
        <title>Lampropedia sp YIM MLB12 draf genome.</title>
        <authorList>
            <person name="Wang Y.-X."/>
        </authorList>
    </citation>
    <scope>NUCLEOTIDE SEQUENCE [LARGE SCALE GENOMIC DNA]</scope>
    <source>
        <strain evidence="10 11">YIM MLB12</strain>
    </source>
</reference>
<keyword evidence="7 8" id="KW-0472">Membrane</keyword>
<evidence type="ECO:0000256" key="4">
    <source>
        <dbReference type="ARBA" id="ARBA00022519"/>
    </source>
</evidence>
<comment type="subcellular location">
    <subcellularLocation>
        <location evidence="1">Cell inner membrane</location>
        <topology evidence="1">Multi-pass membrane protein</topology>
    </subcellularLocation>
    <subcellularLocation>
        <location evidence="8">Cell membrane</location>
        <topology evidence="8">Multi-pass membrane protein</topology>
    </subcellularLocation>
</comment>
<dbReference type="PROSITE" id="PS50928">
    <property type="entry name" value="ABC_TM1"/>
    <property type="match status" value="2"/>
</dbReference>
<evidence type="ECO:0000313" key="11">
    <source>
        <dbReference type="Proteomes" id="UP000306236"/>
    </source>
</evidence>
<evidence type="ECO:0000256" key="2">
    <source>
        <dbReference type="ARBA" id="ARBA00022448"/>
    </source>
</evidence>
<dbReference type="EMBL" id="SSWX01000019">
    <property type="protein sequence ID" value="THJ31863.1"/>
    <property type="molecule type" value="Genomic_DNA"/>
</dbReference>
<evidence type="ECO:0000256" key="1">
    <source>
        <dbReference type="ARBA" id="ARBA00004429"/>
    </source>
</evidence>
<dbReference type="RefSeq" id="WP_136407228.1">
    <property type="nucleotide sequence ID" value="NZ_SSWX01000019.1"/>
</dbReference>
<dbReference type="Gene3D" id="1.10.3720.10">
    <property type="entry name" value="MetI-like"/>
    <property type="match status" value="2"/>
</dbReference>
<dbReference type="AlphaFoldDB" id="A0A4S5BLH9"/>
<evidence type="ECO:0000256" key="5">
    <source>
        <dbReference type="ARBA" id="ARBA00022692"/>
    </source>
</evidence>
<feature type="domain" description="ABC transmembrane type-1" evidence="9">
    <location>
        <begin position="60"/>
        <end position="259"/>
    </location>
</feature>
<feature type="transmembrane region" description="Helical" evidence="8">
    <location>
        <begin position="349"/>
        <end position="376"/>
    </location>
</feature>
<protein>
    <submittedName>
        <fullName evidence="10">Iron ABC transporter permease</fullName>
    </submittedName>
</protein>
<dbReference type="PANTHER" id="PTHR43357">
    <property type="entry name" value="INNER MEMBRANE ABC TRANSPORTER PERMEASE PROTEIN YDCV"/>
    <property type="match status" value="1"/>
</dbReference>
<keyword evidence="6 8" id="KW-1133">Transmembrane helix</keyword>
<evidence type="ECO:0000256" key="7">
    <source>
        <dbReference type="ARBA" id="ARBA00023136"/>
    </source>
</evidence>
<feature type="transmembrane region" description="Helical" evidence="8">
    <location>
        <begin position="294"/>
        <end position="318"/>
    </location>
</feature>
<comment type="caution">
    <text evidence="10">The sequence shown here is derived from an EMBL/GenBank/DDBJ whole genome shotgun (WGS) entry which is preliminary data.</text>
</comment>
<feature type="transmembrane region" description="Helical" evidence="8">
    <location>
        <begin position="388"/>
        <end position="409"/>
    </location>
</feature>
<feature type="transmembrane region" description="Helical" evidence="8">
    <location>
        <begin position="421"/>
        <end position="438"/>
    </location>
</feature>
<dbReference type="GO" id="GO:0055085">
    <property type="term" value="P:transmembrane transport"/>
    <property type="evidence" value="ECO:0007669"/>
    <property type="project" value="InterPro"/>
</dbReference>
<organism evidence="10 11">
    <name type="scientific">Lampropedia aestuarii</name>
    <dbReference type="NCBI Taxonomy" id="2562762"/>
    <lineage>
        <taxon>Bacteria</taxon>
        <taxon>Pseudomonadati</taxon>
        <taxon>Pseudomonadota</taxon>
        <taxon>Betaproteobacteria</taxon>
        <taxon>Burkholderiales</taxon>
        <taxon>Comamonadaceae</taxon>
        <taxon>Lampropedia</taxon>
    </lineage>
</organism>
<feature type="transmembrane region" description="Helical" evidence="8">
    <location>
        <begin position="7"/>
        <end position="32"/>
    </location>
</feature>